<accession>E4ZIW1</accession>
<keyword evidence="3" id="KW-1185">Reference proteome</keyword>
<dbReference type="Proteomes" id="UP000002668">
    <property type="component" value="Genome"/>
</dbReference>
<gene>
    <name evidence="2" type="ORF">LEMA_P067390.1</name>
</gene>
<dbReference type="AlphaFoldDB" id="E4ZIW1"/>
<dbReference type="VEuPathDB" id="FungiDB:LEMA_P067390.1"/>
<name>E4ZIW1_LEPMJ</name>
<dbReference type="STRING" id="985895.E4ZIW1"/>
<dbReference type="RefSeq" id="XP_003834596.1">
    <property type="nucleotide sequence ID" value="XM_003834548.1"/>
</dbReference>
<dbReference type="GeneID" id="13287685"/>
<dbReference type="OrthoDB" id="5276978at2759"/>
<sequence>MASAHAGDSIKLLFGGNGHSRADFGGVRTGDAGRVAVYWKGEKEREIVDVAEYTEENKVQENGFSEESFAYPEDEGVVSPPELQDKGN</sequence>
<dbReference type="EMBL" id="FP929072">
    <property type="protein sequence ID" value="CBX91231.1"/>
    <property type="molecule type" value="Genomic_DNA"/>
</dbReference>
<dbReference type="InParanoid" id="E4ZIW1"/>
<feature type="region of interest" description="Disordered" evidence="1">
    <location>
        <begin position="58"/>
        <end position="88"/>
    </location>
</feature>
<proteinExistence type="predicted"/>
<dbReference type="HOGENOM" id="CLU_2469492_0_0_1"/>
<evidence type="ECO:0000313" key="3">
    <source>
        <dbReference type="Proteomes" id="UP000002668"/>
    </source>
</evidence>
<evidence type="ECO:0000256" key="1">
    <source>
        <dbReference type="SAM" id="MobiDB-lite"/>
    </source>
</evidence>
<organism evidence="3">
    <name type="scientific">Leptosphaeria maculans (strain JN3 / isolate v23.1.3 / race Av1-4-5-6-7-8)</name>
    <name type="common">Blackleg fungus</name>
    <name type="synonym">Phoma lingam</name>
    <dbReference type="NCBI Taxonomy" id="985895"/>
    <lineage>
        <taxon>Eukaryota</taxon>
        <taxon>Fungi</taxon>
        <taxon>Dikarya</taxon>
        <taxon>Ascomycota</taxon>
        <taxon>Pezizomycotina</taxon>
        <taxon>Dothideomycetes</taxon>
        <taxon>Pleosporomycetidae</taxon>
        <taxon>Pleosporales</taxon>
        <taxon>Pleosporineae</taxon>
        <taxon>Leptosphaeriaceae</taxon>
        <taxon>Plenodomus</taxon>
        <taxon>Plenodomus lingam/Leptosphaeria maculans species complex</taxon>
    </lineage>
</organism>
<evidence type="ECO:0000313" key="2">
    <source>
        <dbReference type="EMBL" id="CBX91231.1"/>
    </source>
</evidence>
<protein>
    <submittedName>
        <fullName evidence="2">Predicted protein</fullName>
    </submittedName>
</protein>
<reference evidence="3" key="1">
    <citation type="journal article" date="2011" name="Nat. Commun.">
        <title>Effector diversification within compartments of the Leptosphaeria maculans genome affected by Repeat-Induced Point mutations.</title>
        <authorList>
            <person name="Rouxel T."/>
            <person name="Grandaubert J."/>
            <person name="Hane J.K."/>
            <person name="Hoede C."/>
            <person name="van de Wouw A.P."/>
            <person name="Couloux A."/>
            <person name="Dominguez V."/>
            <person name="Anthouard V."/>
            <person name="Bally P."/>
            <person name="Bourras S."/>
            <person name="Cozijnsen A.J."/>
            <person name="Ciuffetti L.M."/>
            <person name="Degrave A."/>
            <person name="Dilmaghani A."/>
            <person name="Duret L."/>
            <person name="Fudal I."/>
            <person name="Goodwin S.B."/>
            <person name="Gout L."/>
            <person name="Glaser N."/>
            <person name="Linglin J."/>
            <person name="Kema G.H.J."/>
            <person name="Lapalu N."/>
            <person name="Lawrence C.B."/>
            <person name="May K."/>
            <person name="Meyer M."/>
            <person name="Ollivier B."/>
            <person name="Poulain J."/>
            <person name="Schoch C.L."/>
            <person name="Simon A."/>
            <person name="Spatafora J.W."/>
            <person name="Stachowiak A."/>
            <person name="Turgeon B.G."/>
            <person name="Tyler B.M."/>
            <person name="Vincent D."/>
            <person name="Weissenbach J."/>
            <person name="Amselem J."/>
            <person name="Quesneville H."/>
            <person name="Oliver R.P."/>
            <person name="Wincker P."/>
            <person name="Balesdent M.-H."/>
            <person name="Howlett B.J."/>
        </authorList>
    </citation>
    <scope>NUCLEOTIDE SEQUENCE [LARGE SCALE GENOMIC DNA]</scope>
    <source>
        <strain evidence="3">JN3 / isolate v23.1.3 / race Av1-4-5-6-7-8</strain>
    </source>
</reference>